<dbReference type="EMBL" id="JARJCM010000205">
    <property type="protein sequence ID" value="KAJ7022678.1"/>
    <property type="molecule type" value="Genomic_DNA"/>
</dbReference>
<dbReference type="AlphaFoldDB" id="A0AAD6S7Q2"/>
<dbReference type="Proteomes" id="UP001218188">
    <property type="component" value="Unassembled WGS sequence"/>
</dbReference>
<gene>
    <name evidence="2" type="ORF">C8F04DRAFT_1194305</name>
</gene>
<organism evidence="2 3">
    <name type="scientific">Mycena alexandri</name>
    <dbReference type="NCBI Taxonomy" id="1745969"/>
    <lineage>
        <taxon>Eukaryota</taxon>
        <taxon>Fungi</taxon>
        <taxon>Dikarya</taxon>
        <taxon>Basidiomycota</taxon>
        <taxon>Agaricomycotina</taxon>
        <taxon>Agaricomycetes</taxon>
        <taxon>Agaricomycetidae</taxon>
        <taxon>Agaricales</taxon>
        <taxon>Marasmiineae</taxon>
        <taxon>Mycenaceae</taxon>
        <taxon>Mycena</taxon>
    </lineage>
</organism>
<keyword evidence="3" id="KW-1185">Reference proteome</keyword>
<evidence type="ECO:0000256" key="1">
    <source>
        <dbReference type="SAM" id="MobiDB-lite"/>
    </source>
</evidence>
<accession>A0AAD6S7Q2</accession>
<evidence type="ECO:0000313" key="2">
    <source>
        <dbReference type="EMBL" id="KAJ7022678.1"/>
    </source>
</evidence>
<name>A0AAD6S7Q2_9AGAR</name>
<feature type="region of interest" description="Disordered" evidence="1">
    <location>
        <begin position="361"/>
        <end position="387"/>
    </location>
</feature>
<sequence>MGGWWRELGGRLSSLATLGNLGFGLNFATCTNKSNCSSKHAGAASGMISIRKKKKRGEPQHTAALSFRFTRMDTFARLPAHSMHSEALHTVDMEHARYRIALEGYTLYPAPAHHLRNKRYGNGAADGDGSTATREPLLIVLAASHGYTAPHALCGTRTRRCAHKWRKRFPTGLVDTRARGEYTKTAPMTELKVFRTFNTLQHVGKGCNCSNWQNQGKGGGFPFWESAKKKSPDYFLTGGKFNCNREGPPLVSQTASEFALIDGDSPATRGRLNPHPLEAKKSKVYSRRQLSWFYSVVLERQVGLPQSPAAHTIKQWSPGVITRTLTGTLLRRTSKNDRGDMQVDRKLYHLVEDLKVDRGDGEPWDLPIPTMPEHSTHSPGASPRKRARDDVINAAFSSAKPEEAEMQRHYFIAVQNSFLVPPS</sequence>
<evidence type="ECO:0000313" key="3">
    <source>
        <dbReference type="Proteomes" id="UP001218188"/>
    </source>
</evidence>
<protein>
    <submittedName>
        <fullName evidence="2">Uncharacterized protein</fullName>
    </submittedName>
</protein>
<proteinExistence type="predicted"/>
<comment type="caution">
    <text evidence="2">The sequence shown here is derived from an EMBL/GenBank/DDBJ whole genome shotgun (WGS) entry which is preliminary data.</text>
</comment>
<reference evidence="2" key="1">
    <citation type="submission" date="2023-03" db="EMBL/GenBank/DDBJ databases">
        <title>Massive genome expansion in bonnet fungi (Mycena s.s.) driven by repeated elements and novel gene families across ecological guilds.</title>
        <authorList>
            <consortium name="Lawrence Berkeley National Laboratory"/>
            <person name="Harder C.B."/>
            <person name="Miyauchi S."/>
            <person name="Viragh M."/>
            <person name="Kuo A."/>
            <person name="Thoen E."/>
            <person name="Andreopoulos B."/>
            <person name="Lu D."/>
            <person name="Skrede I."/>
            <person name="Drula E."/>
            <person name="Henrissat B."/>
            <person name="Morin E."/>
            <person name="Kohler A."/>
            <person name="Barry K."/>
            <person name="LaButti K."/>
            <person name="Morin E."/>
            <person name="Salamov A."/>
            <person name="Lipzen A."/>
            <person name="Mereny Z."/>
            <person name="Hegedus B."/>
            <person name="Baldrian P."/>
            <person name="Stursova M."/>
            <person name="Weitz H."/>
            <person name="Taylor A."/>
            <person name="Grigoriev I.V."/>
            <person name="Nagy L.G."/>
            <person name="Martin F."/>
            <person name="Kauserud H."/>
        </authorList>
    </citation>
    <scope>NUCLEOTIDE SEQUENCE</scope>
    <source>
        <strain evidence="2">CBHHK200</strain>
    </source>
</reference>